<evidence type="ECO:0000313" key="3">
    <source>
        <dbReference type="Proteomes" id="UP000093412"/>
    </source>
</evidence>
<sequence length="70" mass="7897">MIAMFVIGIAGGLLLLFLLRTFWAFFVLALWWVVLAVSFVLRTLVMLVALPFRIANERARERARGTATDA</sequence>
<keyword evidence="1" id="KW-0812">Transmembrane</keyword>
<keyword evidence="3" id="KW-1185">Reference proteome</keyword>
<accession>A0ABX2Y927</accession>
<organism evidence="2 3">
    <name type="scientific">Oerskovia enterophila</name>
    <dbReference type="NCBI Taxonomy" id="43678"/>
    <lineage>
        <taxon>Bacteria</taxon>
        <taxon>Bacillati</taxon>
        <taxon>Actinomycetota</taxon>
        <taxon>Actinomycetes</taxon>
        <taxon>Micrococcales</taxon>
        <taxon>Cellulomonadaceae</taxon>
        <taxon>Oerskovia</taxon>
    </lineage>
</organism>
<proteinExistence type="predicted"/>
<evidence type="ECO:0000313" key="2">
    <source>
        <dbReference type="EMBL" id="OCI32768.1"/>
    </source>
</evidence>
<feature type="transmembrane region" description="Helical" evidence="1">
    <location>
        <begin position="29"/>
        <end position="52"/>
    </location>
</feature>
<protein>
    <submittedName>
        <fullName evidence="2">Uncharacterized protein</fullName>
    </submittedName>
</protein>
<feature type="transmembrane region" description="Helical" evidence="1">
    <location>
        <begin position="5"/>
        <end position="23"/>
    </location>
</feature>
<keyword evidence="1" id="KW-0472">Membrane</keyword>
<keyword evidence="1" id="KW-1133">Transmembrane helix</keyword>
<dbReference type="EMBL" id="MAQA01000003">
    <property type="protein sequence ID" value="OCI32768.1"/>
    <property type="molecule type" value="Genomic_DNA"/>
</dbReference>
<dbReference type="Proteomes" id="UP000093412">
    <property type="component" value="Unassembled WGS sequence"/>
</dbReference>
<evidence type="ECO:0000256" key="1">
    <source>
        <dbReference type="SAM" id="Phobius"/>
    </source>
</evidence>
<comment type="caution">
    <text evidence="2">The sequence shown here is derived from an EMBL/GenBank/DDBJ whole genome shotgun (WGS) entry which is preliminary data.</text>
</comment>
<reference evidence="2 3" key="1">
    <citation type="submission" date="2016-06" db="EMBL/GenBank/DDBJ databases">
        <title>Genome sequence of Oerskovia enterophila DSM 43852.</title>
        <authorList>
            <person name="Poehlein A."/>
            <person name="Jag V."/>
            <person name="Bengelsdorf F.R."/>
            <person name="Daniel R."/>
            <person name="Duerre P."/>
        </authorList>
    </citation>
    <scope>NUCLEOTIDE SEQUENCE [LARGE SCALE GENOMIC DNA]</scope>
    <source>
        <strain evidence="2 3">DSM 43852</strain>
    </source>
</reference>
<name>A0ABX2Y927_9CELL</name>
<gene>
    <name evidence="2" type="ORF">OERS_03600</name>
</gene>